<keyword evidence="2 5" id="KW-0812">Transmembrane</keyword>
<feature type="transmembrane region" description="Helical" evidence="5">
    <location>
        <begin position="36"/>
        <end position="56"/>
    </location>
</feature>
<gene>
    <name evidence="6" type="ORF">GX50_07977</name>
</gene>
<dbReference type="PANTHER" id="PTHR23502">
    <property type="entry name" value="MAJOR FACILITATOR SUPERFAMILY"/>
    <property type="match status" value="1"/>
</dbReference>
<accession>A0A2B7Z8B9</accession>
<keyword evidence="7" id="KW-1185">Reference proteome</keyword>
<feature type="transmembrane region" description="Helical" evidence="5">
    <location>
        <begin position="175"/>
        <end position="195"/>
    </location>
</feature>
<proteinExistence type="predicted"/>
<dbReference type="InterPro" id="IPR036259">
    <property type="entry name" value="MFS_trans_sf"/>
</dbReference>
<evidence type="ECO:0000256" key="2">
    <source>
        <dbReference type="ARBA" id="ARBA00022692"/>
    </source>
</evidence>
<evidence type="ECO:0000313" key="6">
    <source>
        <dbReference type="EMBL" id="PGH29262.1"/>
    </source>
</evidence>
<evidence type="ECO:0000313" key="7">
    <source>
        <dbReference type="Proteomes" id="UP000226031"/>
    </source>
</evidence>
<dbReference type="Proteomes" id="UP000226031">
    <property type="component" value="Unassembled WGS sequence"/>
</dbReference>
<name>A0A2B7Z8B9_9EURO</name>
<dbReference type="PANTHER" id="PTHR23502:SF29">
    <property type="entry name" value="TRANSPORTER, PUTATIVE (AFU_ORTHOLOGUE AFUA_6G06680)-RELATED"/>
    <property type="match status" value="1"/>
</dbReference>
<dbReference type="AlphaFoldDB" id="A0A2B7Z8B9"/>
<feature type="non-terminal residue" evidence="6">
    <location>
        <position position="1"/>
    </location>
</feature>
<dbReference type="GO" id="GO:0005886">
    <property type="term" value="C:plasma membrane"/>
    <property type="evidence" value="ECO:0007669"/>
    <property type="project" value="TreeGrafter"/>
</dbReference>
<dbReference type="SUPFAM" id="SSF103473">
    <property type="entry name" value="MFS general substrate transporter"/>
    <property type="match status" value="1"/>
</dbReference>
<evidence type="ECO:0000256" key="4">
    <source>
        <dbReference type="ARBA" id="ARBA00023136"/>
    </source>
</evidence>
<feature type="transmembrane region" description="Helical" evidence="5">
    <location>
        <begin position="7"/>
        <end position="30"/>
    </location>
</feature>
<dbReference type="EMBL" id="PDND01000258">
    <property type="protein sequence ID" value="PGH29262.1"/>
    <property type="molecule type" value="Genomic_DNA"/>
</dbReference>
<feature type="transmembrane region" description="Helical" evidence="5">
    <location>
        <begin position="107"/>
        <end position="132"/>
    </location>
</feature>
<keyword evidence="4 5" id="KW-0472">Membrane</keyword>
<keyword evidence="3 5" id="KW-1133">Transmembrane helix</keyword>
<organism evidence="6 7">
    <name type="scientific">[Emmonsia] crescens</name>
    <dbReference type="NCBI Taxonomy" id="73230"/>
    <lineage>
        <taxon>Eukaryota</taxon>
        <taxon>Fungi</taxon>
        <taxon>Dikarya</taxon>
        <taxon>Ascomycota</taxon>
        <taxon>Pezizomycotina</taxon>
        <taxon>Eurotiomycetes</taxon>
        <taxon>Eurotiomycetidae</taxon>
        <taxon>Onygenales</taxon>
        <taxon>Ajellomycetaceae</taxon>
        <taxon>Emergomyces</taxon>
    </lineage>
</organism>
<dbReference type="VEuPathDB" id="FungiDB:EMCG_05499"/>
<reference evidence="6 7" key="1">
    <citation type="submission" date="2017-10" db="EMBL/GenBank/DDBJ databases">
        <title>Comparative genomics in systemic dimorphic fungi from Ajellomycetaceae.</title>
        <authorList>
            <person name="Munoz J.F."/>
            <person name="Mcewen J.G."/>
            <person name="Clay O.K."/>
            <person name="Cuomo C.A."/>
        </authorList>
    </citation>
    <scope>NUCLEOTIDE SEQUENCE [LARGE SCALE GENOMIC DNA]</scope>
    <source>
        <strain evidence="6 7">UAMH4076</strain>
    </source>
</reference>
<sequence length="214" mass="23931">ACLIQGILIGWTVFIGVVLAAIFISPPLWFTEVEVGYLYTGAFIGSIIGLFLSGLLSDYTANLLIKLNKGKYEPEFRIVLVLFQLVFSSIGLYGFGFATEDVARYGFVIPDVFFAFVIIGMVMGAVASALYIVDAHRQIAVEAFTCLLVFKNMFSFVLTYFAYDWVVLANPKNVFVVIASIQVGVCLLSIPMYIFGKRNRSYFHRHDILKKLNL</sequence>
<feature type="transmembrane region" description="Helical" evidence="5">
    <location>
        <begin position="76"/>
        <end position="95"/>
    </location>
</feature>
<dbReference type="STRING" id="73230.A0A2B7Z8B9"/>
<comment type="caution">
    <text evidence="6">The sequence shown here is derived from an EMBL/GenBank/DDBJ whole genome shotgun (WGS) entry which is preliminary data.</text>
</comment>
<comment type="subcellular location">
    <subcellularLocation>
        <location evidence="1">Membrane</location>
        <topology evidence="1">Multi-pass membrane protein</topology>
    </subcellularLocation>
</comment>
<evidence type="ECO:0000256" key="1">
    <source>
        <dbReference type="ARBA" id="ARBA00004141"/>
    </source>
</evidence>
<protein>
    <submittedName>
        <fullName evidence="6">Uncharacterized protein</fullName>
    </submittedName>
</protein>
<evidence type="ECO:0000256" key="3">
    <source>
        <dbReference type="ARBA" id="ARBA00022989"/>
    </source>
</evidence>
<dbReference type="GO" id="GO:0022857">
    <property type="term" value="F:transmembrane transporter activity"/>
    <property type="evidence" value="ECO:0007669"/>
    <property type="project" value="TreeGrafter"/>
</dbReference>
<evidence type="ECO:0000256" key="5">
    <source>
        <dbReference type="SAM" id="Phobius"/>
    </source>
</evidence>
<feature type="transmembrane region" description="Helical" evidence="5">
    <location>
        <begin position="139"/>
        <end position="163"/>
    </location>
</feature>